<evidence type="ECO:0000256" key="15">
    <source>
        <dbReference type="ARBA" id="ARBA00035460"/>
    </source>
</evidence>
<name>A0A833RRZ9_9HYME</name>
<dbReference type="InterPro" id="IPR011009">
    <property type="entry name" value="Kinase-like_dom_sf"/>
</dbReference>
<evidence type="ECO:0000256" key="16">
    <source>
        <dbReference type="PROSITE-ProRule" id="PRU10141"/>
    </source>
</evidence>
<evidence type="ECO:0000256" key="2">
    <source>
        <dbReference type="ARBA" id="ARBA00009106"/>
    </source>
</evidence>
<dbReference type="Pfam" id="PF00069">
    <property type="entry name" value="Pkinase"/>
    <property type="match status" value="1"/>
</dbReference>
<dbReference type="SMART" id="SM00220">
    <property type="entry name" value="S_TKc"/>
    <property type="match status" value="1"/>
</dbReference>
<comment type="caution">
    <text evidence="19">The sequence shown here is derived from an EMBL/GenBank/DDBJ whole genome shotgun (WGS) entry which is preliminary data.</text>
</comment>
<evidence type="ECO:0000256" key="9">
    <source>
        <dbReference type="ARBA" id="ARBA00022842"/>
    </source>
</evidence>
<evidence type="ECO:0000256" key="8">
    <source>
        <dbReference type="ARBA" id="ARBA00022840"/>
    </source>
</evidence>
<gene>
    <name evidence="19" type="ORF">E2986_07080</name>
</gene>
<dbReference type="InterPro" id="IPR000719">
    <property type="entry name" value="Prot_kinase_dom"/>
</dbReference>
<evidence type="ECO:0000256" key="6">
    <source>
        <dbReference type="ARBA" id="ARBA00022741"/>
    </source>
</evidence>
<dbReference type="FunFam" id="1.10.510.10:FF:000943">
    <property type="entry name" value="testis-specific serine/threonine-protein kinase 1"/>
    <property type="match status" value="1"/>
</dbReference>
<keyword evidence="3" id="KW-0217">Developmental protein</keyword>
<dbReference type="GO" id="GO:0022626">
    <property type="term" value="C:cytosolic ribosome"/>
    <property type="evidence" value="ECO:0007669"/>
    <property type="project" value="UniProtKB-ARBA"/>
</dbReference>
<dbReference type="InterPro" id="IPR004977">
    <property type="entry name" value="Ribosomal_eS25"/>
</dbReference>
<dbReference type="GO" id="GO:0050321">
    <property type="term" value="F:tau-protein kinase activity"/>
    <property type="evidence" value="ECO:0007669"/>
    <property type="project" value="TreeGrafter"/>
</dbReference>
<keyword evidence="11" id="KW-0744">Spermatogenesis</keyword>
<evidence type="ECO:0000256" key="17">
    <source>
        <dbReference type="SAM" id="MobiDB-lite"/>
    </source>
</evidence>
<evidence type="ECO:0000313" key="19">
    <source>
        <dbReference type="EMBL" id="KAF3421860.1"/>
    </source>
</evidence>
<evidence type="ECO:0000256" key="12">
    <source>
        <dbReference type="ARBA" id="ARBA00022980"/>
    </source>
</evidence>
<dbReference type="Gene3D" id="3.30.63.20">
    <property type="match status" value="1"/>
</dbReference>
<dbReference type="PANTHER" id="PTHR24346:SF102">
    <property type="entry name" value="TESTIS-SPECIFIC SERINE_THREONINE-PROTEIN KINASE 1"/>
    <property type="match status" value="1"/>
</dbReference>
<dbReference type="Proteomes" id="UP000655588">
    <property type="component" value="Unassembled WGS sequence"/>
</dbReference>
<dbReference type="GO" id="GO:0005524">
    <property type="term" value="F:ATP binding"/>
    <property type="evidence" value="ECO:0007669"/>
    <property type="project" value="UniProtKB-UniRule"/>
</dbReference>
<proteinExistence type="inferred from homology"/>
<keyword evidence="7" id="KW-0221">Differentiation</keyword>
<evidence type="ECO:0000259" key="18">
    <source>
        <dbReference type="PROSITE" id="PS50011"/>
    </source>
</evidence>
<keyword evidence="8 16" id="KW-0067">ATP-binding</keyword>
<dbReference type="InterPro" id="IPR008271">
    <property type="entry name" value="Ser/Thr_kinase_AS"/>
</dbReference>
<feature type="compositionally biased region" description="Basic residues" evidence="17">
    <location>
        <begin position="46"/>
        <end position="55"/>
    </location>
</feature>
<feature type="region of interest" description="Disordered" evidence="17">
    <location>
        <begin position="18"/>
        <end position="55"/>
    </location>
</feature>
<dbReference type="GO" id="GO:0035556">
    <property type="term" value="P:intracellular signal transduction"/>
    <property type="evidence" value="ECO:0007669"/>
    <property type="project" value="TreeGrafter"/>
</dbReference>
<feature type="binding site" evidence="16">
    <location>
        <position position="193"/>
    </location>
    <ligand>
        <name>ATP</name>
        <dbReference type="ChEBI" id="CHEBI:30616"/>
    </ligand>
</feature>
<dbReference type="PANTHER" id="PTHR24346">
    <property type="entry name" value="MAP/MICROTUBULE AFFINITY-REGULATING KINASE"/>
    <property type="match status" value="1"/>
</dbReference>
<evidence type="ECO:0000256" key="13">
    <source>
        <dbReference type="ARBA" id="ARBA00023274"/>
    </source>
</evidence>
<evidence type="ECO:0000256" key="10">
    <source>
        <dbReference type="ARBA" id="ARBA00022843"/>
    </source>
</evidence>
<dbReference type="FunFam" id="3.30.63.20:FF:000001">
    <property type="entry name" value="40S ribosomal protein S25"/>
    <property type="match status" value="1"/>
</dbReference>
<keyword evidence="5" id="KW-0479">Metal-binding</keyword>
<dbReference type="SUPFAM" id="SSF56112">
    <property type="entry name" value="Protein kinase-like (PK-like)"/>
    <property type="match status" value="1"/>
</dbReference>
<protein>
    <recommendedName>
        <fullName evidence="14">Small ribosomal subunit protein eS25</fullName>
    </recommendedName>
    <alternativeName>
        <fullName evidence="15">40S ribosomal protein S25</fullName>
    </alternativeName>
</protein>
<reference evidence="19" key="1">
    <citation type="submission" date="2019-11" db="EMBL/GenBank/DDBJ databases">
        <title>The nuclear and mitochondrial genomes of Frieseomelitta varia - a highly eusocial stingless bee (Meliponini) with a permanently sterile worker caste.</title>
        <authorList>
            <person name="Freitas F.C.P."/>
            <person name="Lourenco A.P."/>
            <person name="Nunes F.M.F."/>
            <person name="Paschoal A.R."/>
            <person name="Abreu F.C.P."/>
            <person name="Barbin F.O."/>
            <person name="Bataglia L."/>
            <person name="Cardoso-Junior C.A.M."/>
            <person name="Cervoni M.S."/>
            <person name="Silva S.R."/>
            <person name="Dalarmi F."/>
            <person name="Del Lama M.A."/>
            <person name="Depintor T.S."/>
            <person name="Ferreira K.M."/>
            <person name="Goria P.S."/>
            <person name="Jaskot M.C."/>
            <person name="Lago D.C."/>
            <person name="Luna-Lucena D."/>
            <person name="Moda L.M."/>
            <person name="Nascimento L."/>
            <person name="Pedrino M."/>
            <person name="Rabico F.O."/>
            <person name="Sanches F.C."/>
            <person name="Santos D.E."/>
            <person name="Santos C.G."/>
            <person name="Vieira J."/>
            <person name="Lopes T.F."/>
            <person name="Barchuk A.R."/>
            <person name="Hartfelder K."/>
            <person name="Simoes Z.L.P."/>
            <person name="Bitondi M.M.G."/>
            <person name="Pinheiro D.G."/>
        </authorList>
    </citation>
    <scope>NUCLEOTIDE SEQUENCE</scope>
    <source>
        <strain evidence="19">USP_RPSP 00005682</strain>
        <tissue evidence="19">Whole individual</tissue>
    </source>
</reference>
<evidence type="ECO:0000256" key="4">
    <source>
        <dbReference type="ARBA" id="ARBA00022553"/>
    </source>
</evidence>
<feature type="domain" description="Protein kinase" evidence="18">
    <location>
        <begin position="160"/>
        <end position="424"/>
    </location>
</feature>
<evidence type="ECO:0000256" key="5">
    <source>
        <dbReference type="ARBA" id="ARBA00022723"/>
    </source>
</evidence>
<comment type="cofactor">
    <cofactor evidence="1">
        <name>Mg(2+)</name>
        <dbReference type="ChEBI" id="CHEBI:18420"/>
    </cofactor>
</comment>
<keyword evidence="20" id="KW-1185">Reference proteome</keyword>
<keyword evidence="13" id="KW-0687">Ribonucleoprotein</keyword>
<dbReference type="GO" id="GO:0000226">
    <property type="term" value="P:microtubule cytoskeleton organization"/>
    <property type="evidence" value="ECO:0007669"/>
    <property type="project" value="TreeGrafter"/>
</dbReference>
<evidence type="ECO:0000313" key="20">
    <source>
        <dbReference type="Proteomes" id="UP000655588"/>
    </source>
</evidence>
<feature type="region of interest" description="Disordered" evidence="17">
    <location>
        <begin position="482"/>
        <end position="504"/>
    </location>
</feature>
<evidence type="ECO:0000256" key="11">
    <source>
        <dbReference type="ARBA" id="ARBA00022871"/>
    </source>
</evidence>
<dbReference type="GO" id="GO:0003735">
    <property type="term" value="F:structural constituent of ribosome"/>
    <property type="evidence" value="ECO:0007669"/>
    <property type="project" value="UniProtKB-ARBA"/>
</dbReference>
<dbReference type="PROSITE" id="PS50011">
    <property type="entry name" value="PROTEIN_KINASE_DOM"/>
    <property type="match status" value="1"/>
</dbReference>
<dbReference type="GO" id="GO:0007283">
    <property type="term" value="P:spermatogenesis"/>
    <property type="evidence" value="ECO:0007669"/>
    <property type="project" value="UniProtKB-KW"/>
</dbReference>
<dbReference type="InterPro" id="IPR017441">
    <property type="entry name" value="Protein_kinase_ATP_BS"/>
</dbReference>
<dbReference type="FunFam" id="1.10.10.10:FF:000166">
    <property type="entry name" value="40S ribosomal protein S25"/>
    <property type="match status" value="1"/>
</dbReference>
<evidence type="ECO:0000256" key="3">
    <source>
        <dbReference type="ARBA" id="ARBA00022473"/>
    </source>
</evidence>
<comment type="similarity">
    <text evidence="2">Belongs to the eukaryotic ribosomal protein eS25 family.</text>
</comment>
<dbReference type="Pfam" id="PF03297">
    <property type="entry name" value="Ribosomal_S25"/>
    <property type="match status" value="1"/>
</dbReference>
<keyword evidence="9" id="KW-0460">Magnesium</keyword>
<keyword evidence="6 16" id="KW-0547">Nucleotide-binding</keyword>
<evidence type="ECO:0000256" key="14">
    <source>
        <dbReference type="ARBA" id="ARBA00035148"/>
    </source>
</evidence>
<dbReference type="Gene3D" id="1.10.510.10">
    <property type="entry name" value="Transferase(Phosphotransferase) domain 1"/>
    <property type="match status" value="1"/>
</dbReference>
<dbReference type="GO" id="GO:0000287">
    <property type="term" value="F:magnesium ion binding"/>
    <property type="evidence" value="ECO:0007669"/>
    <property type="project" value="UniProtKB-ARBA"/>
</dbReference>
<dbReference type="PROSITE" id="PS00108">
    <property type="entry name" value="PROTEIN_KINASE_ST"/>
    <property type="match status" value="1"/>
</dbReference>
<evidence type="ECO:0000256" key="1">
    <source>
        <dbReference type="ARBA" id="ARBA00001946"/>
    </source>
</evidence>
<keyword evidence="12" id="KW-0689">Ribosomal protein</keyword>
<keyword evidence="10" id="KW-0832">Ubl conjugation</keyword>
<keyword evidence="4" id="KW-0597">Phosphoprotein</keyword>
<dbReference type="EMBL" id="WNWW01000805">
    <property type="protein sequence ID" value="KAF3421860.1"/>
    <property type="molecule type" value="Genomic_DNA"/>
</dbReference>
<dbReference type="CDD" id="cd14080">
    <property type="entry name" value="STKc_TSSK-like"/>
    <property type="match status" value="1"/>
</dbReference>
<dbReference type="PROSITE" id="PS00107">
    <property type="entry name" value="PROTEIN_KINASE_ATP"/>
    <property type="match status" value="1"/>
</dbReference>
<dbReference type="GO" id="GO:1990904">
    <property type="term" value="C:ribonucleoprotein complex"/>
    <property type="evidence" value="ECO:0007669"/>
    <property type="project" value="UniProtKB-KW"/>
</dbReference>
<accession>A0A833RRZ9</accession>
<dbReference type="AlphaFoldDB" id="A0A833RRZ9"/>
<organism evidence="19 20">
    <name type="scientific">Frieseomelitta varia</name>
    <dbReference type="NCBI Taxonomy" id="561572"/>
    <lineage>
        <taxon>Eukaryota</taxon>
        <taxon>Metazoa</taxon>
        <taxon>Ecdysozoa</taxon>
        <taxon>Arthropoda</taxon>
        <taxon>Hexapoda</taxon>
        <taxon>Insecta</taxon>
        <taxon>Pterygota</taxon>
        <taxon>Neoptera</taxon>
        <taxon>Endopterygota</taxon>
        <taxon>Hymenoptera</taxon>
        <taxon>Apocrita</taxon>
        <taxon>Aculeata</taxon>
        <taxon>Apoidea</taxon>
        <taxon>Anthophila</taxon>
        <taxon>Apidae</taxon>
        <taxon>Frieseomelitta</taxon>
    </lineage>
</organism>
<evidence type="ECO:0000256" key="7">
    <source>
        <dbReference type="ARBA" id="ARBA00022782"/>
    </source>
</evidence>
<dbReference type="GO" id="GO:0030154">
    <property type="term" value="P:cell differentiation"/>
    <property type="evidence" value="ECO:0007669"/>
    <property type="project" value="UniProtKB-KW"/>
</dbReference>
<sequence>MHNADSMNLINNQYHSIIFPPKKDTKGSSKQPQKTQKKKEGGSGGKAKKKKWSKGKVRDKLNNQVLFDKGTYEKLLKEVPQYKLITPSIVSERLKIRGSLARRALIELQQKGLIKQVVQHHAQLIYTRTTKGDDPAASTGMATQLSPRNSEVNALEQRGYLIGKKIGQGSYATVHLAEYVDGTSSKKLRLACKIFDKQKAPLDFLDKFFPRELEILTKIENPHIIQVHSILQRGPKIFIFMRYADNGDLLDFVKRNGVVPEQQSKLWFKQMASGLHYLHGKNIAHRDLKCENILLSRKFNVKLADFGFARFCVDHDGRRVLSETYCGSAAYAAPEVVSGTPYNPKLADVWSLGIILFIMLNASMPFDDSNLKKLLKDQMSRNWMFRSRVRETVSALAKSIVKHILEPDITLRLTLERVLSHEWVRTKKEKLGSLTGRLVHSAPPIHAQTCGGGGNLVGAGAAGGCNIPVVLKGLSSFKNSENQNHGTAVKTNNAGRNTQLSAIE</sequence>